<comment type="caution">
    <text evidence="2">The sequence shown here is derived from an EMBL/GenBank/DDBJ whole genome shotgun (WGS) entry which is preliminary data.</text>
</comment>
<keyword evidence="3" id="KW-1185">Reference proteome</keyword>
<gene>
    <name evidence="2" type="ORF">ACFO3S_03385</name>
</gene>
<dbReference type="Proteomes" id="UP001596028">
    <property type="component" value="Unassembled WGS sequence"/>
</dbReference>
<accession>A0ABV9F5Q9</accession>
<name>A0ABV9F5Q9_9BACL</name>
<dbReference type="RefSeq" id="WP_378092256.1">
    <property type="nucleotide sequence ID" value="NZ_JBHSEP010000002.1"/>
</dbReference>
<protein>
    <submittedName>
        <fullName evidence="2">Holin-like toxin</fullName>
    </submittedName>
</protein>
<feature type="transmembrane region" description="Helical" evidence="1">
    <location>
        <begin position="6"/>
        <end position="25"/>
    </location>
</feature>
<evidence type="ECO:0000313" key="2">
    <source>
        <dbReference type="EMBL" id="MFC4597272.1"/>
    </source>
</evidence>
<evidence type="ECO:0000256" key="1">
    <source>
        <dbReference type="SAM" id="Phobius"/>
    </source>
</evidence>
<proteinExistence type="predicted"/>
<organism evidence="2 3">
    <name type="scientific">Cohnella hongkongensis</name>
    <dbReference type="NCBI Taxonomy" id="178337"/>
    <lineage>
        <taxon>Bacteria</taxon>
        <taxon>Bacillati</taxon>
        <taxon>Bacillota</taxon>
        <taxon>Bacilli</taxon>
        <taxon>Bacillales</taxon>
        <taxon>Paenibacillaceae</taxon>
        <taxon>Cohnella</taxon>
    </lineage>
</organism>
<dbReference type="Pfam" id="PF16935">
    <property type="entry name" value="Hol_Tox"/>
    <property type="match status" value="1"/>
</dbReference>
<keyword evidence="1" id="KW-1133">Transmembrane helix</keyword>
<dbReference type="InterPro" id="IPR031616">
    <property type="entry name" value="BsrE-like"/>
</dbReference>
<evidence type="ECO:0000313" key="3">
    <source>
        <dbReference type="Proteomes" id="UP001596028"/>
    </source>
</evidence>
<keyword evidence="1" id="KW-0472">Membrane</keyword>
<sequence length="29" mass="3353">MMDLSQSLSALFAFGMFLVTLLAYIERRK</sequence>
<dbReference type="EMBL" id="JBHSEP010000002">
    <property type="protein sequence ID" value="MFC4597272.1"/>
    <property type="molecule type" value="Genomic_DNA"/>
</dbReference>
<reference evidence="3" key="1">
    <citation type="journal article" date="2019" name="Int. J. Syst. Evol. Microbiol.">
        <title>The Global Catalogue of Microorganisms (GCM) 10K type strain sequencing project: providing services to taxonomists for standard genome sequencing and annotation.</title>
        <authorList>
            <consortium name="The Broad Institute Genomics Platform"/>
            <consortium name="The Broad Institute Genome Sequencing Center for Infectious Disease"/>
            <person name="Wu L."/>
            <person name="Ma J."/>
        </authorList>
    </citation>
    <scope>NUCLEOTIDE SEQUENCE [LARGE SCALE GENOMIC DNA]</scope>
    <source>
        <strain evidence="3">CCUG 49571</strain>
    </source>
</reference>
<keyword evidence="1" id="KW-0812">Transmembrane</keyword>